<name>A0A7X5ZWE1_9SPHN</name>
<evidence type="ECO:0000313" key="2">
    <source>
        <dbReference type="Proteomes" id="UP000564677"/>
    </source>
</evidence>
<sequence length="63" mass="6625">MRFAENARRLAGAAGAMFGWPPDAFWAATPAELGALLDAIRGEAALPPDAGTLARLKERFPDG</sequence>
<organism evidence="1 2">
    <name type="scientific">Sphingomonas leidyi</name>
    <dbReference type="NCBI Taxonomy" id="68569"/>
    <lineage>
        <taxon>Bacteria</taxon>
        <taxon>Pseudomonadati</taxon>
        <taxon>Pseudomonadota</taxon>
        <taxon>Alphaproteobacteria</taxon>
        <taxon>Sphingomonadales</taxon>
        <taxon>Sphingomonadaceae</taxon>
        <taxon>Sphingomonas</taxon>
    </lineage>
</organism>
<dbReference type="Pfam" id="PF09550">
    <property type="entry name" value="Phage_TAC_6"/>
    <property type="match status" value="1"/>
</dbReference>
<keyword evidence="2" id="KW-1185">Reference proteome</keyword>
<dbReference type="Proteomes" id="UP000564677">
    <property type="component" value="Unassembled WGS sequence"/>
</dbReference>
<gene>
    <name evidence="1" type="ORF">FHR20_003003</name>
</gene>
<reference evidence="1 2" key="1">
    <citation type="submission" date="2020-03" db="EMBL/GenBank/DDBJ databases">
        <title>Genomic Encyclopedia of Type Strains, Phase IV (KMG-IV): sequencing the most valuable type-strain genomes for metagenomic binning, comparative biology and taxonomic classification.</title>
        <authorList>
            <person name="Goeker M."/>
        </authorList>
    </citation>
    <scope>NUCLEOTIDE SEQUENCE [LARGE SCALE GENOMIC DNA]</scope>
    <source>
        <strain evidence="1 2">DSM 4733</strain>
    </source>
</reference>
<proteinExistence type="predicted"/>
<dbReference type="InterPro" id="IPR019056">
    <property type="entry name" value="Phage_TAC_6"/>
</dbReference>
<comment type="caution">
    <text evidence="1">The sequence shown here is derived from an EMBL/GenBank/DDBJ whole genome shotgun (WGS) entry which is preliminary data.</text>
</comment>
<protein>
    <submittedName>
        <fullName evidence="1">Putative phage protein (TIGR02216 family)</fullName>
    </submittedName>
</protein>
<accession>A0A7X5ZWE1</accession>
<evidence type="ECO:0000313" key="1">
    <source>
        <dbReference type="EMBL" id="NIJ66041.1"/>
    </source>
</evidence>
<dbReference type="AlphaFoldDB" id="A0A7X5ZWE1"/>
<dbReference type="RefSeq" id="WP_208413596.1">
    <property type="nucleotide sequence ID" value="NZ_JAASQV010000002.1"/>
</dbReference>
<dbReference type="EMBL" id="JAASQV010000002">
    <property type="protein sequence ID" value="NIJ66041.1"/>
    <property type="molecule type" value="Genomic_DNA"/>
</dbReference>